<dbReference type="Proteomes" id="UP001652680">
    <property type="component" value="Unassembled WGS sequence"/>
</dbReference>
<reference evidence="4" key="1">
    <citation type="journal article" date="2021" name="Elife">
        <title>Highly contiguous assemblies of 101 drosophilid genomes.</title>
        <authorList>
            <person name="Kim B.Y."/>
            <person name="Wang J.R."/>
            <person name="Miller D.E."/>
            <person name="Barmina O."/>
            <person name="Delaney E."/>
            <person name="Thompson A."/>
            <person name="Comeault A.A."/>
            <person name="Peede D."/>
            <person name="D'Agostino E.R."/>
            <person name="Pelaez J."/>
            <person name="Aguilar J.M."/>
            <person name="Haji D."/>
            <person name="Matsunaga T."/>
            <person name="Armstrong E.E."/>
            <person name="Zych M."/>
            <person name="Ogawa Y."/>
            <person name="Stamenkovic-Radak M."/>
            <person name="Jelic M."/>
            <person name="Veselinovic M.S."/>
            <person name="Tanaskovic M."/>
            <person name="Eric P."/>
            <person name="Gao J.J."/>
            <person name="Katoh T.K."/>
            <person name="Toda M.J."/>
            <person name="Watabe H."/>
            <person name="Watada M."/>
            <person name="Davis J.S."/>
            <person name="Moyle L.C."/>
            <person name="Manoli G."/>
            <person name="Bertolini E."/>
            <person name="Kostal V."/>
            <person name="Hawley R.S."/>
            <person name="Takahashi A."/>
            <person name="Jones C.D."/>
            <person name="Price D.K."/>
            <person name="Whiteman N."/>
            <person name="Kopp A."/>
            <person name="Matute D.R."/>
            <person name="Petrov D.A."/>
        </authorList>
    </citation>
    <scope>NUCLEOTIDE SEQUENCE [LARGE SCALE GENOMIC DNA]</scope>
</reference>
<dbReference type="AlphaFoldDB" id="A0A6P4FQ88"/>
<dbReference type="Pfam" id="PF24048">
    <property type="entry name" value="LRR_NXF1-5"/>
    <property type="match status" value="1"/>
</dbReference>
<dbReference type="InterPro" id="IPR032675">
    <property type="entry name" value="LRR_dom_sf"/>
</dbReference>
<evidence type="ECO:0000313" key="3">
    <source>
        <dbReference type="EnsemblMetazoa" id="XP_016991699.1"/>
    </source>
</evidence>
<dbReference type="InterPro" id="IPR030217">
    <property type="entry name" value="NXF_fam"/>
</dbReference>
<dbReference type="PANTHER" id="PTHR10662:SF22">
    <property type="entry name" value="NUCLEAR RNA EXPORT FACTOR 1"/>
    <property type="match status" value="1"/>
</dbReference>
<dbReference type="OrthoDB" id="7821544at2759"/>
<accession>A0A6P4FQ88</accession>
<proteinExistence type="predicted"/>
<gene>
    <name evidence="5" type="primary">LOC108053523</name>
    <name evidence="3" type="synonym">108053523</name>
</gene>
<dbReference type="OMA" id="IRCILTP"/>
<evidence type="ECO:0000256" key="1">
    <source>
        <dbReference type="SAM" id="MobiDB-lite"/>
    </source>
</evidence>
<dbReference type="CTD" id="55999"/>
<dbReference type="GeneID" id="108053523"/>
<dbReference type="Gene3D" id="3.80.10.10">
    <property type="entry name" value="Ribonuclease Inhibitor"/>
    <property type="match status" value="1"/>
</dbReference>
<dbReference type="GO" id="GO:0005634">
    <property type="term" value="C:nucleus"/>
    <property type="evidence" value="ECO:0007669"/>
    <property type="project" value="TreeGrafter"/>
</dbReference>
<feature type="domain" description="NXF1/2/3/5-like leucine-rich repeat" evidence="2">
    <location>
        <begin position="147"/>
        <end position="257"/>
    </location>
</feature>
<dbReference type="EnsemblMetazoa" id="XM_017136210.1">
    <property type="protein sequence ID" value="XP_016991699.1"/>
    <property type="gene ID" value="LOC108053523"/>
</dbReference>
<dbReference type="GO" id="GO:0003723">
    <property type="term" value="F:RNA binding"/>
    <property type="evidence" value="ECO:0007669"/>
    <property type="project" value="TreeGrafter"/>
</dbReference>
<sequence>MFCSRRRSSCEGPLCHSTPRSDKYRPQLEPTPSSAANLPVSVYGWYRVLVFSSDRRQSINRVLRRLRRILWPLKLAPRYKHSGGEHDVAEDSGALFTFYVDRYDTASALFRLRRLDDRVRLRVSDRVPQVRISPSYRRRLRRVLLARYDPNQRSLDLTLFHNDEAWRGEFCALAQPHCLSTVIGIMEREMPELVRLTLDRNHLTQLWSFTGVERRFPRLQCVSLRNNDIGSLGLLRVFQFLALVELNLERNLLPAGYEREVLSTWPSLEVLNEIQVTPDPRTLYLAERMAQLTGASPVYCRKFLMQNNGDDQAVRNFFRMYRRVCNVS</sequence>
<dbReference type="SUPFAM" id="SSF52058">
    <property type="entry name" value="L domain-like"/>
    <property type="match status" value="1"/>
</dbReference>
<organism evidence="5">
    <name type="scientific">Drosophila rhopaloa</name>
    <name type="common">Fruit fly</name>
    <dbReference type="NCBI Taxonomy" id="1041015"/>
    <lineage>
        <taxon>Eukaryota</taxon>
        <taxon>Metazoa</taxon>
        <taxon>Ecdysozoa</taxon>
        <taxon>Arthropoda</taxon>
        <taxon>Hexapoda</taxon>
        <taxon>Insecta</taxon>
        <taxon>Pterygota</taxon>
        <taxon>Neoptera</taxon>
        <taxon>Endopterygota</taxon>
        <taxon>Diptera</taxon>
        <taxon>Brachycera</taxon>
        <taxon>Muscomorpha</taxon>
        <taxon>Ephydroidea</taxon>
        <taxon>Drosophilidae</taxon>
        <taxon>Drosophila</taxon>
        <taxon>Sophophora</taxon>
    </lineage>
</organism>
<reference evidence="3" key="3">
    <citation type="submission" date="2025-05" db="UniProtKB">
        <authorList>
            <consortium name="EnsemblMetazoa"/>
        </authorList>
    </citation>
    <scope>IDENTIFICATION</scope>
</reference>
<feature type="region of interest" description="Disordered" evidence="1">
    <location>
        <begin position="1"/>
        <end position="34"/>
    </location>
</feature>
<evidence type="ECO:0000259" key="2">
    <source>
        <dbReference type="Pfam" id="PF24048"/>
    </source>
</evidence>
<dbReference type="GO" id="GO:0016973">
    <property type="term" value="P:poly(A)+ mRNA export from nucleus"/>
    <property type="evidence" value="ECO:0007669"/>
    <property type="project" value="TreeGrafter"/>
</dbReference>
<keyword evidence="4" id="KW-1185">Reference proteome</keyword>
<dbReference type="RefSeq" id="XP_016991699.1">
    <property type="nucleotide sequence ID" value="XM_017136210.1"/>
</dbReference>
<evidence type="ECO:0000313" key="5">
    <source>
        <dbReference type="RefSeq" id="XP_016991699.1"/>
    </source>
</evidence>
<reference evidence="5" key="2">
    <citation type="submission" date="2025-04" db="UniProtKB">
        <authorList>
            <consortium name="RefSeq"/>
        </authorList>
    </citation>
    <scope>IDENTIFICATION</scope>
</reference>
<dbReference type="PANTHER" id="PTHR10662">
    <property type="entry name" value="NUCLEAR RNA EXPORT FACTOR"/>
    <property type="match status" value="1"/>
</dbReference>
<name>A0A6P4FQ88_DRORH</name>
<evidence type="ECO:0000313" key="4">
    <source>
        <dbReference type="Proteomes" id="UP001652680"/>
    </source>
</evidence>
<dbReference type="InterPro" id="IPR057125">
    <property type="entry name" value="NXF1/2/3/5-like_LRR"/>
</dbReference>
<protein>
    <submittedName>
        <fullName evidence="5">Nuclear RNA export factor 1</fullName>
    </submittedName>
</protein>